<keyword evidence="1" id="KW-0732">Signal</keyword>
<feature type="signal peptide" evidence="1">
    <location>
        <begin position="1"/>
        <end position="23"/>
    </location>
</feature>
<gene>
    <name evidence="2" type="ORF">QEH59_08180</name>
</gene>
<comment type="caution">
    <text evidence="2">The sequence shown here is derived from an EMBL/GenBank/DDBJ whole genome shotgun (WGS) entry which is preliminary data.</text>
</comment>
<dbReference type="Proteomes" id="UP001243717">
    <property type="component" value="Unassembled WGS sequence"/>
</dbReference>
<evidence type="ECO:0000256" key="1">
    <source>
        <dbReference type="SAM" id="SignalP"/>
    </source>
</evidence>
<protein>
    <submittedName>
        <fullName evidence="2">TIGR02597 family protein</fullName>
    </submittedName>
</protein>
<organism evidence="2 3">
    <name type="scientific">Thalassobacterium sedimentorum</name>
    <dbReference type="NCBI Taxonomy" id="3041258"/>
    <lineage>
        <taxon>Bacteria</taxon>
        <taxon>Pseudomonadati</taxon>
        <taxon>Verrucomicrobiota</taxon>
        <taxon>Opitutia</taxon>
        <taxon>Puniceicoccales</taxon>
        <taxon>Coraliomargaritaceae</taxon>
        <taxon>Thalassobacterium</taxon>
    </lineage>
</organism>
<proteinExistence type="predicted"/>
<accession>A0ABU1AHY3</accession>
<dbReference type="InterPro" id="IPR019837">
    <property type="entry name" value="CHP02597"/>
</dbReference>
<feature type="chain" id="PRO_5046864485" evidence="1">
    <location>
        <begin position="24"/>
        <end position="377"/>
    </location>
</feature>
<name>A0ABU1AHY3_9BACT</name>
<reference evidence="2 3" key="1">
    <citation type="submission" date="2023-04" db="EMBL/GenBank/DDBJ databases">
        <title>A novel bacteria isolated from coastal sediment.</title>
        <authorList>
            <person name="Liu X.-J."/>
            <person name="Du Z.-J."/>
        </authorList>
    </citation>
    <scope>NUCLEOTIDE SEQUENCE [LARGE SCALE GENOMIC DNA]</scope>
    <source>
        <strain evidence="2 3">SDUM461004</strain>
    </source>
</reference>
<evidence type="ECO:0000313" key="2">
    <source>
        <dbReference type="EMBL" id="MDQ8194400.1"/>
    </source>
</evidence>
<keyword evidence="3" id="KW-1185">Reference proteome</keyword>
<dbReference type="NCBIfam" id="TIGR02597">
    <property type="entry name" value="TIGR02597 family protein"/>
    <property type="match status" value="1"/>
</dbReference>
<sequence length="377" mass="40861">MYLHTRNWILLPLFAATASVGTAITLETDPMGILELEVPAQSDALISLPLHRTAVYSGQIATVEGNRIDLVTTGASPDWSEDEWVYVADTQLVTYYALFMSGDLEGCYYTISGNDADSLELDLEEGSLDGFNLNDQVLQIIPYWTLGTFFGEQDAVTASASITGLGERSEVHFFSNVEGVNPASSEIFYYYEGSDFGGDGWRLKGDSLTTLHDDQPIAPDRAFVFRNVTDATVELLLPGYVQMTQSAFVIEGSESSNDLRVSSASMLPTSLADSKLIETGGFQATDSISGLSGDQVLVVDNFAEGFNKAAVAIYYYYNGSAFGGPGWRLKGGSLLTIMDAVEVFQPGQGVILRKAASSETDTHLWHFLPGYLSPDID</sequence>
<dbReference type="EMBL" id="JARXIC010000011">
    <property type="protein sequence ID" value="MDQ8194400.1"/>
    <property type="molecule type" value="Genomic_DNA"/>
</dbReference>
<evidence type="ECO:0000313" key="3">
    <source>
        <dbReference type="Proteomes" id="UP001243717"/>
    </source>
</evidence>
<dbReference type="RefSeq" id="WP_308984875.1">
    <property type="nucleotide sequence ID" value="NZ_JARXIC010000011.1"/>
</dbReference>